<dbReference type="InterPro" id="IPR036097">
    <property type="entry name" value="HisK_dim/P_sf"/>
</dbReference>
<dbReference type="Proteomes" id="UP000632766">
    <property type="component" value="Unassembled WGS sequence"/>
</dbReference>
<dbReference type="InterPro" id="IPR050736">
    <property type="entry name" value="Sensor_HK_Regulatory"/>
</dbReference>
<evidence type="ECO:0000313" key="10">
    <source>
        <dbReference type="EMBL" id="MBH8561096.1"/>
    </source>
</evidence>
<dbReference type="InterPro" id="IPR004358">
    <property type="entry name" value="Sig_transdc_His_kin-like_C"/>
</dbReference>
<organism evidence="10 11">
    <name type="scientific">Amazonocrinis nigriterrae CENA67</name>
    <dbReference type="NCBI Taxonomy" id="2794033"/>
    <lineage>
        <taxon>Bacteria</taxon>
        <taxon>Bacillati</taxon>
        <taxon>Cyanobacteriota</taxon>
        <taxon>Cyanophyceae</taxon>
        <taxon>Nostocales</taxon>
        <taxon>Nostocaceae</taxon>
        <taxon>Amazonocrinis</taxon>
        <taxon>Amazonocrinis nigriterrae</taxon>
    </lineage>
</organism>
<evidence type="ECO:0000259" key="9">
    <source>
        <dbReference type="PROSITE" id="PS50109"/>
    </source>
</evidence>
<comment type="caution">
    <text evidence="10">The sequence shown here is derived from an EMBL/GenBank/DDBJ whole genome shotgun (WGS) entry which is preliminary data.</text>
</comment>
<dbReference type="SUPFAM" id="SSF55874">
    <property type="entry name" value="ATPase domain of HSP90 chaperone/DNA topoisomerase II/histidine kinase"/>
    <property type="match status" value="1"/>
</dbReference>
<evidence type="ECO:0000256" key="3">
    <source>
        <dbReference type="ARBA" id="ARBA00022553"/>
    </source>
</evidence>
<keyword evidence="11" id="KW-1185">Reference proteome</keyword>
<feature type="domain" description="Histidine kinase" evidence="9">
    <location>
        <begin position="238"/>
        <end position="454"/>
    </location>
</feature>
<evidence type="ECO:0000256" key="7">
    <source>
        <dbReference type="ARBA" id="ARBA00055745"/>
    </source>
</evidence>
<dbReference type="SMART" id="SM00387">
    <property type="entry name" value="HATPase_c"/>
    <property type="match status" value="1"/>
</dbReference>
<dbReference type="GO" id="GO:0000155">
    <property type="term" value="F:phosphorelay sensor kinase activity"/>
    <property type="evidence" value="ECO:0007669"/>
    <property type="project" value="InterPro"/>
</dbReference>
<protein>
    <recommendedName>
        <fullName evidence="2">histidine kinase</fullName>
        <ecNumber evidence="2">2.7.13.3</ecNumber>
    </recommendedName>
</protein>
<dbReference type="CDD" id="cd19410">
    <property type="entry name" value="HK9-like_sensor"/>
    <property type="match status" value="1"/>
</dbReference>
<dbReference type="SMART" id="SM00388">
    <property type="entry name" value="HisKA"/>
    <property type="match status" value="1"/>
</dbReference>
<evidence type="ECO:0000256" key="2">
    <source>
        <dbReference type="ARBA" id="ARBA00012438"/>
    </source>
</evidence>
<evidence type="ECO:0000313" key="11">
    <source>
        <dbReference type="Proteomes" id="UP000632766"/>
    </source>
</evidence>
<comment type="function">
    <text evidence="7">Photoreceptor which exists in two forms that are reversibly interconvertible by light: the R form that absorbs maximally in the red region of the spectrum and the FR form that absorbs maximally in the far-red region.</text>
</comment>
<dbReference type="FunFam" id="3.30.565.10:FF:000006">
    <property type="entry name" value="Sensor histidine kinase WalK"/>
    <property type="match status" value="1"/>
</dbReference>
<dbReference type="InterPro" id="IPR003594">
    <property type="entry name" value="HATPase_dom"/>
</dbReference>
<dbReference type="Pfam" id="PF05227">
    <property type="entry name" value="CHASE3"/>
    <property type="match status" value="1"/>
</dbReference>
<accession>A0A8J7L963</accession>
<dbReference type="CDD" id="cd00082">
    <property type="entry name" value="HisKA"/>
    <property type="match status" value="1"/>
</dbReference>
<dbReference type="CDD" id="cd00075">
    <property type="entry name" value="HATPase"/>
    <property type="match status" value="1"/>
</dbReference>
<keyword evidence="4" id="KW-0808">Transferase</keyword>
<proteinExistence type="predicted"/>
<name>A0A8J7L963_9NOST</name>
<keyword evidence="8" id="KW-1133">Transmembrane helix</keyword>
<dbReference type="PRINTS" id="PR00344">
    <property type="entry name" value="BCTRLSENSOR"/>
</dbReference>
<dbReference type="SUPFAM" id="SSF47384">
    <property type="entry name" value="Homodimeric domain of signal transducing histidine kinase"/>
    <property type="match status" value="1"/>
</dbReference>
<evidence type="ECO:0000256" key="6">
    <source>
        <dbReference type="ARBA" id="ARBA00023012"/>
    </source>
</evidence>
<comment type="catalytic activity">
    <reaction evidence="1">
        <text>ATP + protein L-histidine = ADP + protein N-phospho-L-histidine.</text>
        <dbReference type="EC" id="2.7.13.3"/>
    </reaction>
</comment>
<dbReference type="Pfam" id="PF00512">
    <property type="entry name" value="HisKA"/>
    <property type="match status" value="1"/>
</dbReference>
<dbReference type="PANTHER" id="PTHR43711:SF26">
    <property type="entry name" value="SENSOR HISTIDINE KINASE RCSC"/>
    <property type="match status" value="1"/>
</dbReference>
<dbReference type="EC" id="2.7.13.3" evidence="2"/>
<keyword evidence="5" id="KW-0418">Kinase</keyword>
<dbReference type="InterPro" id="IPR003661">
    <property type="entry name" value="HisK_dim/P_dom"/>
</dbReference>
<dbReference type="AlphaFoldDB" id="A0A8J7L963"/>
<dbReference type="InterPro" id="IPR005467">
    <property type="entry name" value="His_kinase_dom"/>
</dbReference>
<dbReference type="RefSeq" id="WP_198123120.1">
    <property type="nucleotide sequence ID" value="NZ_JAECZC010000002.1"/>
</dbReference>
<dbReference type="Gene3D" id="1.10.287.130">
    <property type="match status" value="1"/>
</dbReference>
<dbReference type="EMBL" id="JAECZC010000002">
    <property type="protein sequence ID" value="MBH8561096.1"/>
    <property type="molecule type" value="Genomic_DNA"/>
</dbReference>
<sequence>MKWSLEGKWITSGFGLCLLLMSIVSLISYQNATQLITSSNKVKDTNEVMKNITDIFATLTDAEAGRRGYILYGEQLELKRYYQAMESLDIKVKHLQQKLAEDHYQEQQITKLKFFIAQRIELSKQSINLKQVGKSSFAVQAPIVTQSNQNRSQIRETLSRMQDREEQLLQISVKHSQDNIHNRMLIEFLGTFLSFAILLGVYALLYQQLLKRQQAEAIQRTLTQEKELSELKLRFFSMVSHEFRTPLSIILGSAQLLAQSNQQWTEGKKLKNLDRIQSSARSMNQLLTDILTLTRAEAGKLEFNPKLMDLEAFCINLIEDLQFCNQQQHTIQFINQTNCTHANLDENLLYSILSNLLANAMKYSDPEESIFLILSCQSDAIFFQVKDNGIGIPSEFKQHLFEPFHRANNVGKIVGSGLGLAVVKKCLKIHNGEIYVDSKLGIGTSFTVKIPQLSRNIFRRVGNRDEF</sequence>
<dbReference type="InterPro" id="IPR036890">
    <property type="entry name" value="HATPase_C_sf"/>
</dbReference>
<evidence type="ECO:0000256" key="5">
    <source>
        <dbReference type="ARBA" id="ARBA00022777"/>
    </source>
</evidence>
<dbReference type="PANTHER" id="PTHR43711">
    <property type="entry name" value="TWO-COMPONENT HISTIDINE KINASE"/>
    <property type="match status" value="1"/>
</dbReference>
<dbReference type="PROSITE" id="PS50109">
    <property type="entry name" value="HIS_KIN"/>
    <property type="match status" value="1"/>
</dbReference>
<feature type="transmembrane region" description="Helical" evidence="8">
    <location>
        <begin position="184"/>
        <end position="205"/>
    </location>
</feature>
<keyword evidence="3" id="KW-0597">Phosphoprotein</keyword>
<reference evidence="10 11" key="1">
    <citation type="journal article" date="2021" name="Int. J. Syst. Evol. Microbiol.">
        <title>Amazonocrinis nigriterrae gen. nov., sp. nov., Atlanticothrix silvestris gen. nov., sp. nov. and Dendronalium phyllosphericum gen. nov., sp. nov., nostocacean cyanobacteria from Brazilian environments.</title>
        <authorList>
            <person name="Alvarenga D.O."/>
            <person name="Andreote A.P.D."/>
            <person name="Branco L.H.Z."/>
            <person name="Delbaje E."/>
            <person name="Cruz R.B."/>
            <person name="Varani A.M."/>
            <person name="Fiore M.F."/>
        </authorList>
    </citation>
    <scope>NUCLEOTIDE SEQUENCE [LARGE SCALE GENOMIC DNA]</scope>
    <source>
        <strain evidence="10 11">CENA67</strain>
    </source>
</reference>
<gene>
    <name evidence="10" type="ORF">I8748_02680</name>
</gene>
<dbReference type="Gene3D" id="3.30.565.10">
    <property type="entry name" value="Histidine kinase-like ATPase, C-terminal domain"/>
    <property type="match status" value="1"/>
</dbReference>
<keyword evidence="6" id="KW-0902">Two-component regulatory system</keyword>
<evidence type="ECO:0000256" key="1">
    <source>
        <dbReference type="ARBA" id="ARBA00000085"/>
    </source>
</evidence>
<dbReference type="InterPro" id="IPR007891">
    <property type="entry name" value="CHASE3"/>
</dbReference>
<dbReference type="Pfam" id="PF02518">
    <property type="entry name" value="HATPase_c"/>
    <property type="match status" value="1"/>
</dbReference>
<keyword evidence="8" id="KW-0472">Membrane</keyword>
<evidence type="ECO:0000256" key="4">
    <source>
        <dbReference type="ARBA" id="ARBA00022679"/>
    </source>
</evidence>
<evidence type="ECO:0000256" key="8">
    <source>
        <dbReference type="SAM" id="Phobius"/>
    </source>
</evidence>
<keyword evidence="8" id="KW-0812">Transmembrane</keyword>